<evidence type="ECO:0000256" key="9">
    <source>
        <dbReference type="ARBA" id="ARBA00034808"/>
    </source>
</evidence>
<evidence type="ECO:0000259" key="13">
    <source>
        <dbReference type="PROSITE" id="PS51198"/>
    </source>
</evidence>
<protein>
    <recommendedName>
        <fullName evidence="9">DNA 3'-5' helicase</fullName>
        <ecNumber evidence="9">5.6.2.4</ecNumber>
    </recommendedName>
    <alternativeName>
        <fullName evidence="10">DNA 3'-5' helicase II</fullName>
    </alternativeName>
</protein>
<comment type="similarity">
    <text evidence="1">Belongs to the helicase family. UvrD subfamily.</text>
</comment>
<evidence type="ECO:0000256" key="5">
    <source>
        <dbReference type="ARBA" id="ARBA00022840"/>
    </source>
</evidence>
<evidence type="ECO:0000256" key="11">
    <source>
        <dbReference type="ARBA" id="ARBA00048988"/>
    </source>
</evidence>
<dbReference type="InterPro" id="IPR013986">
    <property type="entry name" value="DExx_box_DNA_helicase_dom_sf"/>
</dbReference>
<dbReference type="GO" id="GO:0000725">
    <property type="term" value="P:recombinational repair"/>
    <property type="evidence" value="ECO:0007669"/>
    <property type="project" value="TreeGrafter"/>
</dbReference>
<evidence type="ECO:0000256" key="7">
    <source>
        <dbReference type="ARBA" id="ARBA00023235"/>
    </source>
</evidence>
<dbReference type="CDD" id="cd17932">
    <property type="entry name" value="DEXQc_UvrD"/>
    <property type="match status" value="1"/>
</dbReference>
<evidence type="ECO:0000256" key="1">
    <source>
        <dbReference type="ARBA" id="ARBA00009922"/>
    </source>
</evidence>
<sequence>MSILEHLNPNQLAAAQWNTGPLLVLAGPGSGKTATLTARVGRLVEQGRDESFRILCLTFTRKAAAEMRERLLKLVPEARDRVLLTTFHSFATDILRQHGSHFGLSPDFAILEEGERVDILKSVLDEKADELTKVVSAEKALKAIDFLLRNVTPDADVPTLVKDAEAGRQLQTLFVRYKDVLKEQNCLDYGSILYFCEELLRVRPRVSKQLRTVYRYVCVDEFQDTNLVQYRLLRVLVPDADANLFIVGDDDQIIYQWNGASPARVRQLEQDYALTTIQLPENYRCPPQVVELANALIVHNSDRSQHKRPLLSMKAGSGANAVELLGFEDDWKEAEGIAEHVATRLSDGAEASDIAVLARSTRLLERVQDAFGALSVPNHIQRRKSRFESPPMRFVTSALKLALVRSDDELASTVTKALSDCVDQDVSGEDLARFAAGLNGDQLEALGALVAEGAAVPGGLTQAVHALVSGRYAEFAAIALDHFDTVERTAEEGGKEQYAEYATERKVWDSIVREIGGEEEAYALPLGQFLQELALANKTPEAPSGSVRCLTIHGSKGLEFPHVYLIGMAEDQLPSFQSKKSGDDSREMQEERRNCFVAITRTLETLTMSFGKRYNGWSKEPSRFLFEMGMIEFRE</sequence>
<keyword evidence="16" id="KW-1185">Reference proteome</keyword>
<dbReference type="Gene3D" id="3.40.50.300">
    <property type="entry name" value="P-loop containing nucleotide triphosphate hydrolases"/>
    <property type="match status" value="2"/>
</dbReference>
<name>A0AAJ0U4R6_9GAMM</name>
<dbReference type="InterPro" id="IPR027417">
    <property type="entry name" value="P-loop_NTPase"/>
</dbReference>
<comment type="caution">
    <text evidence="15">The sequence shown here is derived from an EMBL/GenBank/DDBJ whole genome shotgun (WGS) entry which is preliminary data.</text>
</comment>
<evidence type="ECO:0000256" key="6">
    <source>
        <dbReference type="ARBA" id="ARBA00023125"/>
    </source>
</evidence>
<dbReference type="RefSeq" id="WP_200346464.1">
    <property type="nucleotide sequence ID" value="NZ_NRSJ01000020.1"/>
</dbReference>
<evidence type="ECO:0000256" key="2">
    <source>
        <dbReference type="ARBA" id="ARBA00022741"/>
    </source>
</evidence>
<evidence type="ECO:0000259" key="14">
    <source>
        <dbReference type="PROSITE" id="PS51217"/>
    </source>
</evidence>
<keyword evidence="2 12" id="KW-0547">Nucleotide-binding</keyword>
<accession>A0AAJ0U4R6</accession>
<keyword evidence="4 12" id="KW-0347">Helicase</keyword>
<dbReference type="EMBL" id="NRSJ01000020">
    <property type="protein sequence ID" value="MBK1705249.1"/>
    <property type="molecule type" value="Genomic_DNA"/>
</dbReference>
<reference evidence="15" key="2">
    <citation type="journal article" date="2020" name="Microorganisms">
        <title>Osmotic Adaptation and Compatible Solute Biosynthesis of Phototrophic Bacteria as Revealed from Genome Analyses.</title>
        <authorList>
            <person name="Imhoff J.F."/>
            <person name="Rahn T."/>
            <person name="Kunzel S."/>
            <person name="Keller A."/>
            <person name="Neulinger S.C."/>
        </authorList>
    </citation>
    <scope>NUCLEOTIDE SEQUENCE</scope>
    <source>
        <strain evidence="15">DSM 11080</strain>
    </source>
</reference>
<reference evidence="15" key="1">
    <citation type="submission" date="2017-08" db="EMBL/GenBank/DDBJ databases">
        <authorList>
            <person name="Imhoff J.F."/>
            <person name="Rahn T."/>
            <person name="Kuenzel S."/>
            <person name="Neulinger S.C."/>
        </authorList>
    </citation>
    <scope>NUCLEOTIDE SEQUENCE</scope>
    <source>
        <strain evidence="15">DSM 11080</strain>
    </source>
</reference>
<evidence type="ECO:0000313" key="16">
    <source>
        <dbReference type="Proteomes" id="UP001296776"/>
    </source>
</evidence>
<keyword evidence="5 12" id="KW-0067">ATP-binding</keyword>
<dbReference type="InterPro" id="IPR014016">
    <property type="entry name" value="UvrD-like_ATP-bd"/>
</dbReference>
<evidence type="ECO:0000256" key="3">
    <source>
        <dbReference type="ARBA" id="ARBA00022801"/>
    </source>
</evidence>
<dbReference type="PANTHER" id="PTHR11070:SF2">
    <property type="entry name" value="ATP-DEPENDENT DNA HELICASE SRS2"/>
    <property type="match status" value="1"/>
</dbReference>
<evidence type="ECO:0000256" key="8">
    <source>
        <dbReference type="ARBA" id="ARBA00034617"/>
    </source>
</evidence>
<feature type="domain" description="UvrD-like helicase C-terminal" evidence="14">
    <location>
        <begin position="287"/>
        <end position="557"/>
    </location>
</feature>
<evidence type="ECO:0000256" key="4">
    <source>
        <dbReference type="ARBA" id="ARBA00022806"/>
    </source>
</evidence>
<evidence type="ECO:0000256" key="12">
    <source>
        <dbReference type="PROSITE-ProRule" id="PRU00560"/>
    </source>
</evidence>
<dbReference type="GO" id="GO:0043138">
    <property type="term" value="F:3'-5' DNA helicase activity"/>
    <property type="evidence" value="ECO:0007669"/>
    <property type="project" value="UniProtKB-EC"/>
</dbReference>
<dbReference type="Pfam" id="PF13361">
    <property type="entry name" value="UvrD_C"/>
    <property type="match status" value="2"/>
</dbReference>
<feature type="binding site" evidence="12">
    <location>
        <begin position="26"/>
        <end position="33"/>
    </location>
    <ligand>
        <name>ATP</name>
        <dbReference type="ChEBI" id="CHEBI:30616"/>
    </ligand>
</feature>
<evidence type="ECO:0000256" key="10">
    <source>
        <dbReference type="ARBA" id="ARBA00034923"/>
    </source>
</evidence>
<evidence type="ECO:0000313" key="15">
    <source>
        <dbReference type="EMBL" id="MBK1705249.1"/>
    </source>
</evidence>
<dbReference type="AlphaFoldDB" id="A0AAJ0U4R6"/>
<dbReference type="GO" id="GO:0003677">
    <property type="term" value="F:DNA binding"/>
    <property type="evidence" value="ECO:0007669"/>
    <property type="project" value="UniProtKB-KW"/>
</dbReference>
<organism evidence="15 16">
    <name type="scientific">Halochromatium glycolicum</name>
    <dbReference type="NCBI Taxonomy" id="85075"/>
    <lineage>
        <taxon>Bacteria</taxon>
        <taxon>Pseudomonadati</taxon>
        <taxon>Pseudomonadota</taxon>
        <taxon>Gammaproteobacteria</taxon>
        <taxon>Chromatiales</taxon>
        <taxon>Chromatiaceae</taxon>
        <taxon>Halochromatium</taxon>
    </lineage>
</organism>
<comment type="catalytic activity">
    <reaction evidence="11">
        <text>ATP + H2O = ADP + phosphate + H(+)</text>
        <dbReference type="Rhea" id="RHEA:13065"/>
        <dbReference type="ChEBI" id="CHEBI:15377"/>
        <dbReference type="ChEBI" id="CHEBI:15378"/>
        <dbReference type="ChEBI" id="CHEBI:30616"/>
        <dbReference type="ChEBI" id="CHEBI:43474"/>
        <dbReference type="ChEBI" id="CHEBI:456216"/>
        <dbReference type="EC" id="5.6.2.4"/>
    </reaction>
</comment>
<feature type="domain" description="UvrD-like helicase ATP-binding" evidence="13">
    <location>
        <begin position="5"/>
        <end position="286"/>
    </location>
</feature>
<dbReference type="Pfam" id="PF00580">
    <property type="entry name" value="UvrD-helicase"/>
    <property type="match status" value="1"/>
</dbReference>
<dbReference type="InterPro" id="IPR000212">
    <property type="entry name" value="DNA_helicase_UvrD/REP"/>
</dbReference>
<dbReference type="InterPro" id="IPR014017">
    <property type="entry name" value="DNA_helicase_UvrD-like_C"/>
</dbReference>
<gene>
    <name evidence="15" type="ORF">CKO40_12015</name>
</gene>
<dbReference type="GO" id="GO:0016787">
    <property type="term" value="F:hydrolase activity"/>
    <property type="evidence" value="ECO:0007669"/>
    <property type="project" value="UniProtKB-UniRule"/>
</dbReference>
<dbReference type="Gene3D" id="1.10.10.160">
    <property type="match status" value="1"/>
</dbReference>
<dbReference type="EC" id="5.6.2.4" evidence="9"/>
<dbReference type="PANTHER" id="PTHR11070">
    <property type="entry name" value="UVRD / RECB / PCRA DNA HELICASE FAMILY MEMBER"/>
    <property type="match status" value="1"/>
</dbReference>
<dbReference type="PROSITE" id="PS51217">
    <property type="entry name" value="UVRD_HELICASE_CTER"/>
    <property type="match status" value="1"/>
</dbReference>
<keyword evidence="7" id="KW-0413">Isomerase</keyword>
<keyword evidence="3 12" id="KW-0378">Hydrolase</keyword>
<dbReference type="SUPFAM" id="SSF52540">
    <property type="entry name" value="P-loop containing nucleoside triphosphate hydrolases"/>
    <property type="match status" value="1"/>
</dbReference>
<dbReference type="Gene3D" id="1.10.486.10">
    <property type="entry name" value="PCRA, domain 4"/>
    <property type="match status" value="1"/>
</dbReference>
<comment type="catalytic activity">
    <reaction evidence="8">
        <text>Couples ATP hydrolysis with the unwinding of duplex DNA by translocating in the 3'-5' direction.</text>
        <dbReference type="EC" id="5.6.2.4"/>
    </reaction>
</comment>
<proteinExistence type="inferred from homology"/>
<dbReference type="PROSITE" id="PS51198">
    <property type="entry name" value="UVRD_HELICASE_ATP_BIND"/>
    <property type="match status" value="1"/>
</dbReference>
<dbReference type="GO" id="GO:0005524">
    <property type="term" value="F:ATP binding"/>
    <property type="evidence" value="ECO:0007669"/>
    <property type="project" value="UniProtKB-UniRule"/>
</dbReference>
<dbReference type="Proteomes" id="UP001296776">
    <property type="component" value="Unassembled WGS sequence"/>
</dbReference>
<keyword evidence="6" id="KW-0238">DNA-binding</keyword>